<dbReference type="EMBL" id="MTYJ01000133">
    <property type="protein sequence ID" value="OQV12967.1"/>
    <property type="molecule type" value="Genomic_DNA"/>
</dbReference>
<dbReference type="Proteomes" id="UP000192578">
    <property type="component" value="Unassembled WGS sequence"/>
</dbReference>
<organism evidence="2 3">
    <name type="scientific">Hypsibius exemplaris</name>
    <name type="common">Freshwater tardigrade</name>
    <dbReference type="NCBI Taxonomy" id="2072580"/>
    <lineage>
        <taxon>Eukaryota</taxon>
        <taxon>Metazoa</taxon>
        <taxon>Ecdysozoa</taxon>
        <taxon>Tardigrada</taxon>
        <taxon>Eutardigrada</taxon>
        <taxon>Parachela</taxon>
        <taxon>Hypsibioidea</taxon>
        <taxon>Hypsibiidae</taxon>
        <taxon>Hypsibius</taxon>
    </lineage>
</organism>
<sequence>MENKRGSAIVFFHISAHHMPAEKALSCLCAVSAQHVTLSEPGALFTENHVCGVVVGEREFPCLLIEIDEDATVEQMQQELENNSVKLTKKAVRWAAAHAAKVPLPVVVTEQQAPSVAQLEVAERHLDKLVGKTQTSITASSSAVSCQASSSTNADELHSNRPARERPRPEVHSQSDSRGRIRQNPSMLLGISSTSSSSFSSSTVEGSALQNDYLEGLEWVRQMAAYVIPQDVLTTDGQPINKETFFKGLAGDGKWAKAALYAMKRLFSVGEFLASYNTPMGAPAFHSRNESMSAKKMVALYALIIHYRVHGKEAIAQPERIHHDMSAYLSRLRNMIRTLVKAGAPKPPTTTSIFVDEDAVMKEEQYGYFLESSEEKSLWP</sequence>
<evidence type="ECO:0000256" key="1">
    <source>
        <dbReference type="SAM" id="MobiDB-lite"/>
    </source>
</evidence>
<protein>
    <submittedName>
        <fullName evidence="2">Uncharacterized protein</fullName>
    </submittedName>
</protein>
<name>A0A1W0WCS8_HYPEX</name>
<comment type="caution">
    <text evidence="2">The sequence shown here is derived from an EMBL/GenBank/DDBJ whole genome shotgun (WGS) entry which is preliminary data.</text>
</comment>
<proteinExistence type="predicted"/>
<evidence type="ECO:0000313" key="3">
    <source>
        <dbReference type="Proteomes" id="UP000192578"/>
    </source>
</evidence>
<accession>A0A1W0WCS8</accession>
<feature type="compositionally biased region" description="Low complexity" evidence="1">
    <location>
        <begin position="141"/>
        <end position="151"/>
    </location>
</feature>
<reference evidence="3" key="1">
    <citation type="submission" date="2017-01" db="EMBL/GenBank/DDBJ databases">
        <title>Comparative genomics of anhydrobiosis in the tardigrade Hypsibius dujardini.</title>
        <authorList>
            <person name="Yoshida Y."/>
            <person name="Koutsovoulos G."/>
            <person name="Laetsch D."/>
            <person name="Stevens L."/>
            <person name="Kumar S."/>
            <person name="Horikawa D."/>
            <person name="Ishino K."/>
            <person name="Komine S."/>
            <person name="Tomita M."/>
            <person name="Blaxter M."/>
            <person name="Arakawa K."/>
        </authorList>
    </citation>
    <scope>NUCLEOTIDE SEQUENCE [LARGE SCALE GENOMIC DNA]</scope>
    <source>
        <strain evidence="3">Z151</strain>
    </source>
</reference>
<keyword evidence="3" id="KW-1185">Reference proteome</keyword>
<dbReference type="AlphaFoldDB" id="A0A1W0WCS8"/>
<feature type="compositionally biased region" description="Basic and acidic residues" evidence="1">
    <location>
        <begin position="155"/>
        <end position="179"/>
    </location>
</feature>
<feature type="region of interest" description="Disordered" evidence="1">
    <location>
        <begin position="141"/>
        <end position="185"/>
    </location>
</feature>
<evidence type="ECO:0000313" key="2">
    <source>
        <dbReference type="EMBL" id="OQV12967.1"/>
    </source>
</evidence>
<gene>
    <name evidence="2" type="ORF">BV898_12803</name>
</gene>